<organism evidence="2 3">
    <name type="scientific">Orchesella dallaii</name>
    <dbReference type="NCBI Taxonomy" id="48710"/>
    <lineage>
        <taxon>Eukaryota</taxon>
        <taxon>Metazoa</taxon>
        <taxon>Ecdysozoa</taxon>
        <taxon>Arthropoda</taxon>
        <taxon>Hexapoda</taxon>
        <taxon>Collembola</taxon>
        <taxon>Entomobryomorpha</taxon>
        <taxon>Entomobryoidea</taxon>
        <taxon>Orchesellidae</taxon>
        <taxon>Orchesellinae</taxon>
        <taxon>Orchesella</taxon>
    </lineage>
</organism>
<reference evidence="2 3" key="1">
    <citation type="submission" date="2024-08" db="EMBL/GenBank/DDBJ databases">
        <authorList>
            <person name="Cucini C."/>
            <person name="Frati F."/>
        </authorList>
    </citation>
    <scope>NUCLEOTIDE SEQUENCE [LARGE SCALE GENOMIC DNA]</scope>
</reference>
<evidence type="ECO:0000256" key="1">
    <source>
        <dbReference type="SAM" id="Phobius"/>
    </source>
</evidence>
<keyword evidence="1" id="KW-0472">Membrane</keyword>
<proteinExistence type="predicted"/>
<keyword evidence="3" id="KW-1185">Reference proteome</keyword>
<accession>A0ABP1PWN9</accession>
<protein>
    <submittedName>
        <fullName evidence="2">Uncharacterized protein</fullName>
    </submittedName>
</protein>
<dbReference type="EMBL" id="CAXLJM020000013">
    <property type="protein sequence ID" value="CAL8078186.1"/>
    <property type="molecule type" value="Genomic_DNA"/>
</dbReference>
<dbReference type="Proteomes" id="UP001642540">
    <property type="component" value="Unassembled WGS sequence"/>
</dbReference>
<keyword evidence="1" id="KW-1133">Transmembrane helix</keyword>
<evidence type="ECO:0000313" key="3">
    <source>
        <dbReference type="Proteomes" id="UP001642540"/>
    </source>
</evidence>
<keyword evidence="1" id="KW-0812">Transmembrane</keyword>
<feature type="transmembrane region" description="Helical" evidence="1">
    <location>
        <begin position="20"/>
        <end position="42"/>
    </location>
</feature>
<comment type="caution">
    <text evidence="2">The sequence shown here is derived from an EMBL/GenBank/DDBJ whole genome shotgun (WGS) entry which is preliminary data.</text>
</comment>
<gene>
    <name evidence="2" type="ORF">ODALV1_LOCUS4025</name>
</gene>
<evidence type="ECO:0000313" key="2">
    <source>
        <dbReference type="EMBL" id="CAL8078186.1"/>
    </source>
</evidence>
<name>A0ABP1PWN9_9HEXA</name>
<sequence>MSCSVFVKNVYRDLMEHWSMIYALFLVCLGCLTAVSLVYIVCCCCRKRNKASGGDEESLQGILNDGNSSNKDTTSVKSHNGILGIKAPLLKTKSLIVATRWVKEVSPCPPPEICIMDVYEGRALVKDMYRIKRRVRVNKCEMKFQRANF</sequence>